<evidence type="ECO:0000313" key="8">
    <source>
        <dbReference type="RefSeq" id="XP_055875572.1"/>
    </source>
</evidence>
<dbReference type="SUPFAM" id="SSF57903">
    <property type="entry name" value="FYVE/PHD zinc finger"/>
    <property type="match status" value="1"/>
</dbReference>
<evidence type="ECO:0000256" key="2">
    <source>
        <dbReference type="ARBA" id="ARBA00022771"/>
    </source>
</evidence>
<dbReference type="InterPro" id="IPR017455">
    <property type="entry name" value="Znf_FYVE-rel"/>
</dbReference>
<dbReference type="Gene3D" id="1.25.10.10">
    <property type="entry name" value="Leucine-rich Repeat Variant"/>
    <property type="match status" value="1"/>
</dbReference>
<feature type="domain" description="FYVE-type" evidence="5">
    <location>
        <begin position="38"/>
        <end position="98"/>
    </location>
</feature>
<evidence type="ECO:0000259" key="5">
    <source>
        <dbReference type="PROSITE" id="PS50178"/>
    </source>
</evidence>
<keyword evidence="6" id="KW-1185">Reference proteome</keyword>
<dbReference type="InterPro" id="IPR013083">
    <property type="entry name" value="Znf_RING/FYVE/PHD"/>
</dbReference>
<sequence>MDYIRIEGVLILPARVDGSPDVFQCPCFTLVKPSWVPDDNARHCELCSTKFTQLKRRHHCRMCGAVRCGKCCNEKIPLPQLGIEDAERVCDSCRTVTELVTKSRSSIETYLTDSAKGLASFAKHDKHLKKLIELGGMQALITLASTDNSNVLSHVVSGLQSLSTHTVLHRYLADAGAIKAICKILSTVGDSNEQIALDGISSLKTFCSVANLKAKALSDGGMQPVLNLCWSRNDSVVIMSVHTLSQIADNTNTHPAIFDSKMNIVPRLLQLSSCSDEQVQEVALKALAILSTGLPQHKHRIVQENINAENCLLRVLESNPNNPQILCNMACLLANLATNSEDQASLQGMMFVACQKLPSAEANTELLCHLTRALANFAIYKINLSYLINYVVDIIRYGLKSSTVPVQSQSMRLLLSLLVASPARMASLLISEGGTTFFTQLGQLNGLMDAVQTSLANDAPAIAKPL</sequence>
<dbReference type="Proteomes" id="UP001165740">
    <property type="component" value="Chromosome 2"/>
</dbReference>
<evidence type="ECO:0000256" key="3">
    <source>
        <dbReference type="ARBA" id="ARBA00022833"/>
    </source>
</evidence>
<protein>
    <submittedName>
        <fullName evidence="7 8">Uncharacterized protein LOC106071156</fullName>
    </submittedName>
</protein>
<dbReference type="SUPFAM" id="SSF48371">
    <property type="entry name" value="ARM repeat"/>
    <property type="match status" value="1"/>
</dbReference>
<proteinExistence type="predicted"/>
<dbReference type="Gene3D" id="3.30.40.10">
    <property type="entry name" value="Zinc/RING finger domain, C3HC4 (zinc finger)"/>
    <property type="match status" value="1"/>
</dbReference>
<dbReference type="InterPro" id="IPR011011">
    <property type="entry name" value="Znf_FYVE_PHD"/>
</dbReference>
<keyword evidence="3" id="KW-0862">Zinc</keyword>
<keyword evidence="1" id="KW-0479">Metal-binding</keyword>
<dbReference type="AlphaFoldDB" id="A0A9W2ZKY6"/>
<dbReference type="SMART" id="SM00185">
    <property type="entry name" value="ARM"/>
    <property type="match status" value="4"/>
</dbReference>
<dbReference type="InterPro" id="IPR000225">
    <property type="entry name" value="Armadillo"/>
</dbReference>
<dbReference type="Pfam" id="PF01363">
    <property type="entry name" value="FYVE"/>
    <property type="match status" value="1"/>
</dbReference>
<dbReference type="InterPro" id="IPR000306">
    <property type="entry name" value="Znf_FYVE"/>
</dbReference>
<dbReference type="PANTHER" id="PTHR39490">
    <property type="entry name" value="ARRESTIN DOMAIN-CONTAINING PROTEIN D"/>
    <property type="match status" value="1"/>
</dbReference>
<evidence type="ECO:0000313" key="6">
    <source>
        <dbReference type="Proteomes" id="UP001165740"/>
    </source>
</evidence>
<dbReference type="PANTHER" id="PTHR39490:SF9">
    <property type="entry name" value="FYVE-TYPE DOMAIN-CONTAINING PROTEIN"/>
    <property type="match status" value="1"/>
</dbReference>
<name>A0A9W2ZKY6_BIOGL</name>
<reference evidence="7 8" key="1">
    <citation type="submission" date="2025-04" db="UniProtKB">
        <authorList>
            <consortium name="RefSeq"/>
        </authorList>
    </citation>
    <scope>IDENTIFICATION</scope>
</reference>
<dbReference type="PROSITE" id="PS50178">
    <property type="entry name" value="ZF_FYVE"/>
    <property type="match status" value="1"/>
</dbReference>
<dbReference type="InterPro" id="IPR011989">
    <property type="entry name" value="ARM-like"/>
</dbReference>
<dbReference type="InterPro" id="IPR016024">
    <property type="entry name" value="ARM-type_fold"/>
</dbReference>
<dbReference type="SMART" id="SM00064">
    <property type="entry name" value="FYVE"/>
    <property type="match status" value="1"/>
</dbReference>
<accession>A0A9W2ZKY6</accession>
<dbReference type="InterPro" id="IPR052113">
    <property type="entry name" value="FYVE-type_Zinc_Finger"/>
</dbReference>
<dbReference type="GeneID" id="106071156"/>
<evidence type="ECO:0000256" key="4">
    <source>
        <dbReference type="PROSITE-ProRule" id="PRU00091"/>
    </source>
</evidence>
<organism evidence="6 8">
    <name type="scientific">Biomphalaria glabrata</name>
    <name type="common">Bloodfluke planorb</name>
    <name type="synonym">Freshwater snail</name>
    <dbReference type="NCBI Taxonomy" id="6526"/>
    <lineage>
        <taxon>Eukaryota</taxon>
        <taxon>Metazoa</taxon>
        <taxon>Spiralia</taxon>
        <taxon>Lophotrochozoa</taxon>
        <taxon>Mollusca</taxon>
        <taxon>Gastropoda</taxon>
        <taxon>Heterobranchia</taxon>
        <taxon>Euthyneura</taxon>
        <taxon>Panpulmonata</taxon>
        <taxon>Hygrophila</taxon>
        <taxon>Lymnaeoidea</taxon>
        <taxon>Planorbidae</taxon>
        <taxon>Biomphalaria</taxon>
    </lineage>
</organism>
<keyword evidence="2 4" id="KW-0863">Zinc-finger</keyword>
<dbReference type="CDD" id="cd15727">
    <property type="entry name" value="FYVE_ZF21"/>
    <property type="match status" value="1"/>
</dbReference>
<dbReference type="RefSeq" id="XP_055875571.1">
    <property type="nucleotide sequence ID" value="XM_056019596.1"/>
</dbReference>
<dbReference type="GO" id="GO:0008270">
    <property type="term" value="F:zinc ion binding"/>
    <property type="evidence" value="ECO:0007669"/>
    <property type="project" value="UniProtKB-KW"/>
</dbReference>
<dbReference type="RefSeq" id="XP_055875572.1">
    <property type="nucleotide sequence ID" value="XM_056019597.1"/>
</dbReference>
<dbReference type="OrthoDB" id="5872154at2759"/>
<gene>
    <name evidence="7 8" type="primary">LOC106071156</name>
</gene>
<evidence type="ECO:0000256" key="1">
    <source>
        <dbReference type="ARBA" id="ARBA00022723"/>
    </source>
</evidence>
<evidence type="ECO:0000313" key="7">
    <source>
        <dbReference type="RefSeq" id="XP_055875571.1"/>
    </source>
</evidence>
<dbReference type="OMA" id="ITICLKS"/>